<feature type="region of interest" description="Disordered" evidence="1">
    <location>
        <begin position="1"/>
        <end position="64"/>
    </location>
</feature>
<dbReference type="AlphaFoldDB" id="A0A6A4I5R2"/>
<protein>
    <submittedName>
        <fullName evidence="2">Uncharacterized protein</fullName>
    </submittedName>
</protein>
<accession>A0A6A4I5R2</accession>
<feature type="compositionally biased region" description="Basic residues" evidence="1">
    <location>
        <begin position="294"/>
        <end position="303"/>
    </location>
</feature>
<feature type="compositionally biased region" description="Basic and acidic residues" evidence="1">
    <location>
        <begin position="249"/>
        <end position="275"/>
    </location>
</feature>
<evidence type="ECO:0000256" key="1">
    <source>
        <dbReference type="SAM" id="MobiDB-lite"/>
    </source>
</evidence>
<feature type="compositionally biased region" description="Acidic residues" evidence="1">
    <location>
        <begin position="238"/>
        <end position="247"/>
    </location>
</feature>
<gene>
    <name evidence="2" type="ORF">BT96DRAFT_915820</name>
</gene>
<sequence>MSDSDSDSSSSSSSSLPSKITAIKTKSSSSKATSNAQDDPTWAYAPPEGMSLISDSDIEDNGEEWDWDSFQKDSELELLVIRAPSGVKPKHLENLTIDLSNSSSSKNHKVGVLNRKHESYDVWNLGGASSSSSNVGGVEVGRMDDEASSIGGEEMKGLTCLLPRKKKNSKRGEFYIAPRPISRHIIVTAQPPKPSTEKDSPETSSIPTQNPPRFAYPPELLSHRFIAFGSTNAAVADADNDEMDLDVDPPTKKKDGKELKETSTKTSSKSKESKETKKRKKNADTEEPEMPSQKKQKKSKSKK</sequence>
<evidence type="ECO:0000313" key="2">
    <source>
        <dbReference type="EMBL" id="KAE9405861.1"/>
    </source>
</evidence>
<reference evidence="2" key="1">
    <citation type="journal article" date="2019" name="Environ. Microbiol.">
        <title>Fungal ecological strategies reflected in gene transcription - a case study of two litter decomposers.</title>
        <authorList>
            <person name="Barbi F."/>
            <person name="Kohler A."/>
            <person name="Barry K."/>
            <person name="Baskaran P."/>
            <person name="Daum C."/>
            <person name="Fauchery L."/>
            <person name="Ihrmark K."/>
            <person name="Kuo A."/>
            <person name="LaButti K."/>
            <person name="Lipzen A."/>
            <person name="Morin E."/>
            <person name="Grigoriev I.V."/>
            <person name="Henrissat B."/>
            <person name="Lindahl B."/>
            <person name="Martin F."/>
        </authorList>
    </citation>
    <scope>NUCLEOTIDE SEQUENCE</scope>
    <source>
        <strain evidence="2">JB14</strain>
    </source>
</reference>
<feature type="region of interest" description="Disordered" evidence="1">
    <location>
        <begin position="183"/>
        <end position="218"/>
    </location>
</feature>
<feature type="region of interest" description="Disordered" evidence="1">
    <location>
        <begin position="235"/>
        <end position="303"/>
    </location>
</feature>
<proteinExistence type="predicted"/>
<dbReference type="GO" id="GO:0006360">
    <property type="term" value="P:transcription by RNA polymerase I"/>
    <property type="evidence" value="ECO:0007669"/>
    <property type="project" value="InterPro"/>
</dbReference>
<dbReference type="Pfam" id="PF08208">
    <property type="entry name" value="RNA_polI_A34"/>
    <property type="match status" value="1"/>
</dbReference>
<name>A0A6A4I5R2_9AGAR</name>
<dbReference type="Gene3D" id="6.20.250.70">
    <property type="match status" value="1"/>
</dbReference>
<dbReference type="EMBL" id="ML769406">
    <property type="protein sequence ID" value="KAE9405861.1"/>
    <property type="molecule type" value="Genomic_DNA"/>
</dbReference>
<dbReference type="OrthoDB" id="76224at2759"/>
<dbReference type="Proteomes" id="UP000799118">
    <property type="component" value="Unassembled WGS sequence"/>
</dbReference>
<dbReference type="InterPro" id="IPR013240">
    <property type="entry name" value="DNA-dir_RNA_pol1_su_RPA34"/>
</dbReference>
<organism evidence="2 3">
    <name type="scientific">Gymnopus androsaceus JB14</name>
    <dbReference type="NCBI Taxonomy" id="1447944"/>
    <lineage>
        <taxon>Eukaryota</taxon>
        <taxon>Fungi</taxon>
        <taxon>Dikarya</taxon>
        <taxon>Basidiomycota</taxon>
        <taxon>Agaricomycotina</taxon>
        <taxon>Agaricomycetes</taxon>
        <taxon>Agaricomycetidae</taxon>
        <taxon>Agaricales</taxon>
        <taxon>Marasmiineae</taxon>
        <taxon>Omphalotaceae</taxon>
        <taxon>Gymnopus</taxon>
    </lineage>
</organism>
<evidence type="ECO:0000313" key="3">
    <source>
        <dbReference type="Proteomes" id="UP000799118"/>
    </source>
</evidence>
<feature type="compositionally biased region" description="Low complexity" evidence="1">
    <location>
        <begin position="7"/>
        <end position="34"/>
    </location>
</feature>
<keyword evidence="3" id="KW-1185">Reference proteome</keyword>